<organism evidence="6 7">
    <name type="scientific">Trametes coccinea (strain BRFM310)</name>
    <name type="common">Pycnoporus coccineus</name>
    <dbReference type="NCBI Taxonomy" id="1353009"/>
    <lineage>
        <taxon>Eukaryota</taxon>
        <taxon>Fungi</taxon>
        <taxon>Dikarya</taxon>
        <taxon>Basidiomycota</taxon>
        <taxon>Agaricomycotina</taxon>
        <taxon>Agaricomycetes</taxon>
        <taxon>Polyporales</taxon>
        <taxon>Polyporaceae</taxon>
        <taxon>Trametes</taxon>
    </lineage>
</organism>
<dbReference type="AlphaFoldDB" id="A0A1Y2IH36"/>
<keyword evidence="7" id="KW-1185">Reference proteome</keyword>
<evidence type="ECO:0000256" key="3">
    <source>
        <dbReference type="PROSITE-ProRule" id="PRU10038"/>
    </source>
</evidence>
<dbReference type="InterPro" id="IPR029058">
    <property type="entry name" value="AB_hydrolase_fold"/>
</dbReference>
<dbReference type="PROSITE" id="PS01174">
    <property type="entry name" value="LIPASE_GDXG_SER"/>
    <property type="match status" value="1"/>
</dbReference>
<evidence type="ECO:0000313" key="7">
    <source>
        <dbReference type="Proteomes" id="UP000193067"/>
    </source>
</evidence>
<feature type="compositionally biased region" description="Basic residues" evidence="4">
    <location>
        <begin position="936"/>
        <end position="945"/>
    </location>
</feature>
<evidence type="ECO:0000256" key="2">
    <source>
        <dbReference type="ARBA" id="ARBA00022801"/>
    </source>
</evidence>
<comment type="similarity">
    <text evidence="1">Belongs to the 'GDXG' lipolytic enzyme family.</text>
</comment>
<feature type="compositionally biased region" description="Low complexity" evidence="4">
    <location>
        <begin position="619"/>
        <end position="635"/>
    </location>
</feature>
<feature type="compositionally biased region" description="Basic and acidic residues" evidence="4">
    <location>
        <begin position="967"/>
        <end position="990"/>
    </location>
</feature>
<dbReference type="InterPro" id="IPR013094">
    <property type="entry name" value="AB_hydrolase_3"/>
</dbReference>
<dbReference type="InterPro" id="IPR050300">
    <property type="entry name" value="GDXG_lipolytic_enzyme"/>
</dbReference>
<proteinExistence type="inferred from homology"/>
<dbReference type="SUPFAM" id="SSF53474">
    <property type="entry name" value="alpha/beta-Hydrolases"/>
    <property type="match status" value="1"/>
</dbReference>
<reference evidence="6 7" key="1">
    <citation type="journal article" date="2015" name="Biotechnol. Biofuels">
        <title>Enhanced degradation of softwood versus hardwood by the white-rot fungus Pycnoporus coccineus.</title>
        <authorList>
            <person name="Couturier M."/>
            <person name="Navarro D."/>
            <person name="Chevret D."/>
            <person name="Henrissat B."/>
            <person name="Piumi F."/>
            <person name="Ruiz-Duenas F.J."/>
            <person name="Martinez A.T."/>
            <person name="Grigoriev I.V."/>
            <person name="Riley R."/>
            <person name="Lipzen A."/>
            <person name="Berrin J.G."/>
            <person name="Master E.R."/>
            <person name="Rosso M.N."/>
        </authorList>
    </citation>
    <scope>NUCLEOTIDE SEQUENCE [LARGE SCALE GENOMIC DNA]</scope>
    <source>
        <strain evidence="6 7">BRFM310</strain>
    </source>
</reference>
<name>A0A1Y2IH36_TRAC3</name>
<evidence type="ECO:0000259" key="5">
    <source>
        <dbReference type="Pfam" id="PF07859"/>
    </source>
</evidence>
<feature type="active site" evidence="3">
    <location>
        <position position="272"/>
    </location>
</feature>
<feature type="domain" description="Alpha/beta hydrolase fold-3" evidence="5">
    <location>
        <begin position="191"/>
        <end position="315"/>
    </location>
</feature>
<feature type="compositionally biased region" description="Basic and acidic residues" evidence="4">
    <location>
        <begin position="720"/>
        <end position="735"/>
    </location>
</feature>
<accession>A0A1Y2IH36</accession>
<dbReference type="PANTHER" id="PTHR48081">
    <property type="entry name" value="AB HYDROLASE SUPERFAMILY PROTEIN C4A8.06C"/>
    <property type="match status" value="1"/>
</dbReference>
<feature type="compositionally biased region" description="Polar residues" evidence="4">
    <location>
        <begin position="636"/>
        <end position="655"/>
    </location>
</feature>
<evidence type="ECO:0000256" key="4">
    <source>
        <dbReference type="SAM" id="MobiDB-lite"/>
    </source>
</evidence>
<dbReference type="EMBL" id="KZ084124">
    <property type="protein sequence ID" value="OSC99852.1"/>
    <property type="molecule type" value="Genomic_DNA"/>
</dbReference>
<protein>
    <submittedName>
        <fullName evidence="6">Alpha/beta-hydrolase</fullName>
    </submittedName>
</protein>
<feature type="region of interest" description="Disordered" evidence="4">
    <location>
        <begin position="681"/>
        <end position="739"/>
    </location>
</feature>
<feature type="compositionally biased region" description="Low complexity" evidence="4">
    <location>
        <begin position="691"/>
        <end position="704"/>
    </location>
</feature>
<feature type="compositionally biased region" description="Basic and acidic residues" evidence="4">
    <location>
        <begin position="838"/>
        <end position="848"/>
    </location>
</feature>
<gene>
    <name evidence="6" type="ORF">PYCCODRAFT_1479653</name>
</gene>
<evidence type="ECO:0000313" key="6">
    <source>
        <dbReference type="EMBL" id="OSC99852.1"/>
    </source>
</evidence>
<dbReference type="Gene3D" id="3.40.50.1820">
    <property type="entry name" value="alpha/beta hydrolase"/>
    <property type="match status" value="2"/>
</dbReference>
<dbReference type="Pfam" id="PF07859">
    <property type="entry name" value="Abhydrolase_3"/>
    <property type="match status" value="1"/>
</dbReference>
<dbReference type="Proteomes" id="UP000193067">
    <property type="component" value="Unassembled WGS sequence"/>
</dbReference>
<feature type="region of interest" description="Disordered" evidence="4">
    <location>
        <begin position="610"/>
        <end position="666"/>
    </location>
</feature>
<dbReference type="STRING" id="1353009.A0A1Y2IH36"/>
<feature type="region of interest" description="Disordered" evidence="4">
    <location>
        <begin position="933"/>
        <end position="1016"/>
    </location>
</feature>
<sequence>MVNSLTRQAGLKLGPIVLDVLVKHYFDRLRKDHEGKDMPKLMQEELLYDEAFNIIKSFMEAATKHTVEELQSFSNTRTPSPPWVHVVRLLVPMSCCDEAATHLIKALGGEEVTKRVVGGTKWWQVRGVKGVDAEWIVAKKDWQEAKRRQKARQASTSSPAPDAGGPSLDAGNTSQEMPATYQPEMDEMRCILYAHGGGYYFGSIDQERYCMQRLARKINGRVFTINYRLAPQYPFPCAIQDFLAAYLYLIQPPPGALHTPVSPANIVLAGDSAGGGLCIALLQVIRDAGLPQPGGALLISPWSDLTHSFPSIHLNTATDIIPPYGLSFHKPSTLWPPPPDDLTKEVHQGLRSRIRDAIRSKPKDEAPSSVNGTATSPAPKPDQTLAPPPMPPSPTDHSASRVPTPDYTLSVPEDTGRTLHLGSAASLPLPTEGVRSQKLAMTTAQGERLEIDGQVHMYAPNYLLDHPLVSPVVSYLGGLPPLLVIASEKEVLRDEIIYLAHKAAYPDRYPVKPKAKVLYPVLNGIEERYGPTKVHLQVYDDAAHTLPVLFAFTTPGKYCFRAMATFIKYITGMLSTSNSEDSSGSDGMDTVLEQGISTVSPASTQVNLAAPATADSNRSSRSAPPSVPASTAPKPNSSVSPSPQPDQATHTQGTPNGVPPSKAPHDKSIRRAFSASVTRATSGFLRRHHTTTASGASSAAASGRSHGRESTGSSDVGGPRFREKSSGAEGVRHAGEPSVYDHGLDTMIRERVSTRGVIRPLEPESELAAFRLPPELVGEISELAARRYMDGVHKFGRKFARAAKAVEKERRRNLERAKQDTMRNMAQLQTFLHAGGSGEEHEAGEGRSARAAKAGTAQGVREGLAASGSWPWAWALDLDENPPRSSIVSRRDTEEARRLAKIADQAVLMDEQTMSGNNLWSLLVNFITVTPERDAGKHKHKHSHEHSHEHDHGHKEHHDAQGNGEKAATEKEGAQAKREGVHRSRREKFVSRFAKLVAEHRKSRGARQAAKGPGEQ</sequence>
<feature type="compositionally biased region" description="Basic and acidic residues" evidence="4">
    <location>
        <begin position="946"/>
        <end position="960"/>
    </location>
</feature>
<feature type="region of interest" description="Disordered" evidence="4">
    <location>
        <begin position="147"/>
        <end position="177"/>
    </location>
</feature>
<dbReference type="PANTHER" id="PTHR48081:SF5">
    <property type="entry name" value="ALPHA_BETA HYDROLASE FOLD-3 DOMAIN-CONTAINING PROTEIN"/>
    <property type="match status" value="1"/>
</dbReference>
<feature type="region of interest" description="Disordered" evidence="4">
    <location>
        <begin position="356"/>
        <end position="415"/>
    </location>
</feature>
<evidence type="ECO:0000256" key="1">
    <source>
        <dbReference type="ARBA" id="ARBA00010515"/>
    </source>
</evidence>
<dbReference type="InterPro" id="IPR033140">
    <property type="entry name" value="Lipase_GDXG_put_SER_AS"/>
</dbReference>
<dbReference type="GO" id="GO:0016787">
    <property type="term" value="F:hydrolase activity"/>
    <property type="evidence" value="ECO:0007669"/>
    <property type="project" value="UniProtKB-KW"/>
</dbReference>
<keyword evidence="2 6" id="KW-0378">Hydrolase</keyword>
<dbReference type="OrthoDB" id="1662883at2759"/>
<feature type="compositionally biased region" description="Basic and acidic residues" evidence="4">
    <location>
        <begin position="356"/>
        <end position="366"/>
    </location>
</feature>
<feature type="region of interest" description="Disordered" evidence="4">
    <location>
        <begin position="835"/>
        <end position="856"/>
    </location>
</feature>